<dbReference type="PANTHER" id="PTHR30026:SF5">
    <property type="entry name" value="ABC-TYPE EFFLUX SYSTEM SECRETIN COMPONENT"/>
    <property type="match status" value="1"/>
</dbReference>
<dbReference type="EMBL" id="AZJI01000001">
    <property type="protein sequence ID" value="ETD24900.1"/>
    <property type="molecule type" value="Genomic_DNA"/>
</dbReference>
<keyword evidence="4" id="KW-1134">Transmembrane beta strand</keyword>
<reference evidence="8 9" key="1">
    <citation type="journal article" date="2014" name="Genome Announc.">
        <title>Draft genome sequences of six enterohepatic helicobacter species isolated from humans and one from rhesus macaques.</title>
        <authorList>
            <person name="Shen Z."/>
            <person name="Sheh A."/>
            <person name="Young S.K."/>
            <person name="Abouelliel A."/>
            <person name="Ward D.V."/>
            <person name="Earl A.M."/>
            <person name="Fox J.G."/>
        </authorList>
    </citation>
    <scope>NUCLEOTIDE SEQUENCE [LARGE SCALE GENOMIC DNA]</scope>
    <source>
        <strain evidence="8 9">MIT 99-5501</strain>
    </source>
</reference>
<gene>
    <name evidence="8" type="ORF">HMPREF2086_00234</name>
</gene>
<dbReference type="GO" id="GO:0009279">
    <property type="term" value="C:cell outer membrane"/>
    <property type="evidence" value="ECO:0007669"/>
    <property type="project" value="UniProtKB-SubCell"/>
</dbReference>
<dbReference type="GO" id="GO:1990281">
    <property type="term" value="C:efflux pump complex"/>
    <property type="evidence" value="ECO:0007669"/>
    <property type="project" value="TreeGrafter"/>
</dbReference>
<dbReference type="HOGENOM" id="CLU_012817_9_1_7"/>
<evidence type="ECO:0000313" key="9">
    <source>
        <dbReference type="Proteomes" id="UP000018731"/>
    </source>
</evidence>
<dbReference type="eggNOG" id="COG1538">
    <property type="taxonomic scope" value="Bacteria"/>
</dbReference>
<dbReference type="GO" id="GO:0015562">
    <property type="term" value="F:efflux transmembrane transporter activity"/>
    <property type="evidence" value="ECO:0007669"/>
    <property type="project" value="InterPro"/>
</dbReference>
<keyword evidence="6" id="KW-0472">Membrane</keyword>
<dbReference type="Pfam" id="PF02321">
    <property type="entry name" value="OEP"/>
    <property type="match status" value="2"/>
</dbReference>
<accession>V8CD00</accession>
<keyword evidence="5" id="KW-0812">Transmembrane</keyword>
<dbReference type="Proteomes" id="UP000018731">
    <property type="component" value="Unassembled WGS sequence"/>
</dbReference>
<dbReference type="PANTHER" id="PTHR30026">
    <property type="entry name" value="OUTER MEMBRANE PROTEIN TOLC"/>
    <property type="match status" value="1"/>
</dbReference>
<comment type="caution">
    <text evidence="8">The sequence shown here is derived from an EMBL/GenBank/DDBJ whole genome shotgun (WGS) entry which is preliminary data.</text>
</comment>
<protein>
    <recommendedName>
        <fullName evidence="10">Outer membrane efflux protein</fullName>
    </recommendedName>
</protein>
<organism evidence="8 9">
    <name type="scientific">Helicobacter macacae MIT 99-5501</name>
    <dbReference type="NCBI Taxonomy" id="1357400"/>
    <lineage>
        <taxon>Bacteria</taxon>
        <taxon>Pseudomonadati</taxon>
        <taxon>Campylobacterota</taxon>
        <taxon>Epsilonproteobacteria</taxon>
        <taxon>Campylobacterales</taxon>
        <taxon>Helicobacteraceae</taxon>
        <taxon>Helicobacter</taxon>
    </lineage>
</organism>
<dbReference type="InterPro" id="IPR003423">
    <property type="entry name" value="OMP_efflux"/>
</dbReference>
<dbReference type="InterPro" id="IPR051906">
    <property type="entry name" value="TolC-like"/>
</dbReference>
<evidence type="ECO:0000256" key="3">
    <source>
        <dbReference type="ARBA" id="ARBA00022448"/>
    </source>
</evidence>
<dbReference type="STRING" id="1357400.HMPREF2086_00234"/>
<evidence type="ECO:0000256" key="4">
    <source>
        <dbReference type="ARBA" id="ARBA00022452"/>
    </source>
</evidence>
<dbReference type="OrthoDB" id="9810862at2"/>
<dbReference type="SUPFAM" id="SSF56954">
    <property type="entry name" value="Outer membrane efflux proteins (OEP)"/>
    <property type="match status" value="1"/>
</dbReference>
<keyword evidence="9" id="KW-1185">Reference proteome</keyword>
<dbReference type="Gene3D" id="1.20.1600.10">
    <property type="entry name" value="Outer membrane efflux proteins (OEP)"/>
    <property type="match status" value="1"/>
</dbReference>
<evidence type="ECO:0008006" key="10">
    <source>
        <dbReference type="Google" id="ProtNLM"/>
    </source>
</evidence>
<evidence type="ECO:0000256" key="7">
    <source>
        <dbReference type="ARBA" id="ARBA00023237"/>
    </source>
</evidence>
<evidence type="ECO:0000256" key="2">
    <source>
        <dbReference type="ARBA" id="ARBA00007613"/>
    </source>
</evidence>
<evidence type="ECO:0000313" key="8">
    <source>
        <dbReference type="EMBL" id="ETD24900.1"/>
    </source>
</evidence>
<keyword evidence="3" id="KW-0813">Transport</keyword>
<dbReference type="AlphaFoldDB" id="V8CD00"/>
<sequence length="499" mass="54802">MKFLFDEFFKKFFSLVCTIWRVFCVACVVCGVSSHFVYASSQVETQATQAGQQSAQDTKDSTKITKLDFASAYSVFLENSDSIKAQDYNLQKAKKLQLGAKLSFLPDISVGALYTHLDAPIQEKLPINSASIPPAIASQTQMQHILGLLSQPITFLKQDVIIGAINIIYPLYAGGVRLHGIKLAKIAQKDALEALRLKKLLAFEELASIYYGAILAKEVQEVLSQAQDGAQLHYENAINLEKSGQIAHLEVLVAQVALDKTTNKQKEAANSYKIASLALDSALDTPNVFPTSALSLLDKPLKPESYFIEKTLSSYPLLASADLKIDAAKEAKKLSFGSFMPQVVAFGNYIFHDSQKSLLIQAMPTFSVGLAAKVSILTPAARVQKYQAAKISQLEAQSLKSQATKELTLLTQKTYAQASYLKEEYKSLLSSISLARENLKLQQNAFRQGMATSTQVIDAQNALQSALIEQKTSAYRAILSLAKLFALSDEIDEFYGYLE</sequence>
<comment type="subcellular location">
    <subcellularLocation>
        <location evidence="1">Cell outer membrane</location>
    </subcellularLocation>
</comment>
<evidence type="ECO:0000256" key="6">
    <source>
        <dbReference type="ARBA" id="ARBA00023136"/>
    </source>
</evidence>
<dbReference type="RefSeq" id="WP_023926902.1">
    <property type="nucleotide sequence ID" value="NZ_KI669454.1"/>
</dbReference>
<proteinExistence type="inferred from homology"/>
<keyword evidence="7" id="KW-0998">Cell outer membrane</keyword>
<evidence type="ECO:0000256" key="1">
    <source>
        <dbReference type="ARBA" id="ARBA00004442"/>
    </source>
</evidence>
<evidence type="ECO:0000256" key="5">
    <source>
        <dbReference type="ARBA" id="ARBA00022692"/>
    </source>
</evidence>
<dbReference type="GO" id="GO:0015288">
    <property type="term" value="F:porin activity"/>
    <property type="evidence" value="ECO:0007669"/>
    <property type="project" value="TreeGrafter"/>
</dbReference>
<dbReference type="PATRIC" id="fig|1357400.3.peg.332"/>
<name>V8CD00_9HELI</name>
<comment type="similarity">
    <text evidence="2">Belongs to the outer membrane factor (OMF) (TC 1.B.17) family.</text>
</comment>